<dbReference type="GO" id="GO:0003714">
    <property type="term" value="F:transcription corepressor activity"/>
    <property type="evidence" value="ECO:0007669"/>
    <property type="project" value="TreeGrafter"/>
</dbReference>
<feature type="region of interest" description="Disordered" evidence="19">
    <location>
        <begin position="366"/>
        <end position="437"/>
    </location>
</feature>
<keyword evidence="8" id="KW-0805">Transcription regulation</keyword>
<feature type="compositionally biased region" description="Low complexity" evidence="19">
    <location>
        <begin position="390"/>
        <end position="404"/>
    </location>
</feature>
<evidence type="ECO:0000256" key="1">
    <source>
        <dbReference type="ARBA" id="ARBA00004123"/>
    </source>
</evidence>
<keyword evidence="12" id="KW-0966">Cell projection</keyword>
<evidence type="ECO:0000256" key="16">
    <source>
        <dbReference type="ARBA" id="ARBA00078910"/>
    </source>
</evidence>
<feature type="compositionally biased region" description="Acidic residues" evidence="19">
    <location>
        <begin position="245"/>
        <end position="268"/>
    </location>
</feature>
<dbReference type="GO" id="GO:0005739">
    <property type="term" value="C:mitochondrion"/>
    <property type="evidence" value="ECO:0007669"/>
    <property type="project" value="UniProtKB-SubCell"/>
</dbReference>
<keyword evidence="18" id="KW-0175">Coiled coil</keyword>
<feature type="compositionally biased region" description="Basic and acidic residues" evidence="19">
    <location>
        <begin position="409"/>
        <end position="421"/>
    </location>
</feature>
<dbReference type="EMBL" id="BLXT01000255">
    <property type="protein sequence ID" value="GFN75134.1"/>
    <property type="molecule type" value="Genomic_DNA"/>
</dbReference>
<dbReference type="NCBIfam" id="TIGR00293">
    <property type="entry name" value="prefoldin subunit alpha"/>
    <property type="match status" value="1"/>
</dbReference>
<dbReference type="GO" id="GO:0003682">
    <property type="term" value="F:chromatin binding"/>
    <property type="evidence" value="ECO:0007669"/>
    <property type="project" value="TreeGrafter"/>
</dbReference>
<feature type="compositionally biased region" description="Polar residues" evidence="19">
    <location>
        <begin position="298"/>
        <end position="310"/>
    </location>
</feature>
<dbReference type="PANTHER" id="PTHR15111">
    <property type="entry name" value="RNA POLYMERASE II SUBUNIT 5-MEDIATING PROTEIN NNX3"/>
    <property type="match status" value="1"/>
</dbReference>
<dbReference type="CDD" id="cd23159">
    <property type="entry name" value="Prefoldin_URI1"/>
    <property type="match status" value="1"/>
</dbReference>
<dbReference type="GO" id="GO:0000122">
    <property type="term" value="P:negative regulation of transcription by RNA polymerase II"/>
    <property type="evidence" value="ECO:0007669"/>
    <property type="project" value="TreeGrafter"/>
</dbReference>
<evidence type="ECO:0000256" key="6">
    <source>
        <dbReference type="ARBA" id="ARBA00022491"/>
    </source>
</evidence>
<accession>A0AAV3XWX6</accession>
<evidence type="ECO:0000256" key="17">
    <source>
        <dbReference type="ARBA" id="ARBA00082683"/>
    </source>
</evidence>
<comment type="subunit">
    <text evidence="15">Homodimer. Component of the PAQosome complex which is responsible for the biogenesis of several protein complexes and which consists of R2TP complex members RUVBL1, RUVBL2, RPAP3 and PIH1D1, URI complex members PFDN2, PFDN6, PDRG1, UXT and URI1 as well as ASDURF, POLR2E and DNAAF10/WDR92. Interacts with POLR2E/RPB5, RUVBL2 and RUVBL1. Interacts with PFDN2, PFDN4 and STAP1; the interactions are phosphorylation-dependent and occur in a growth-dependent manner in the mitochondrion. Interacts with UXT. Interacts with PPP1CC; the interaction is phosphorylation-dependent and occurs in a growth factor-dependent manner. Interacts (via the middle C-terminal region) with GTF2F1 and GTF2F2. Interacts with DMAP1. Interacts with TSC1 and TSC2. Interacts with PRPF8 and EFTUD2 in a ZNHIT2-dependent manner.</text>
</comment>
<evidence type="ECO:0000256" key="3">
    <source>
        <dbReference type="ARBA" id="ARBA00004279"/>
    </source>
</evidence>
<dbReference type="InterPro" id="IPR052255">
    <property type="entry name" value="RNA_pol_II_subunit5-mediator"/>
</dbReference>
<feature type="compositionally biased region" description="Basic and acidic residues" evidence="19">
    <location>
        <begin position="159"/>
        <end position="242"/>
    </location>
</feature>
<keyword evidence="9" id="KW-0496">Mitochondrion</keyword>
<keyword evidence="5" id="KW-0963">Cytoplasm</keyword>
<sequence>MNPQQLSRLKEEQAKALTQTDNQISQIEKYKNDYKVLQDRLKTLPDQLTHEVMVPFGKLAFMPGKIVHTNEILVLLGDNWFAERTAKQAHSIASRRIDELDKQLKDLKAQRKLLEPRLEFTSGMQDQIEGQQDVKEIVEEYDAEKERLWDEQHKKNLRKQREEARQASEWAHKQKQEEVRPKEKEFSDQDLWARLDALEQEEADRGELDSEEKWDNHSERPEGKSVSWKDEATLLSDLEKSVQPDSDDNVADDESEENEDDGDDDDENGSEKLNARSSQTERPVVRTIRFTHTDTPSHEISQVNSAGDASIQSPADIYKLYSPASILKKPVSNMKMAKASEGQSAQRKGINFPNEDRYCETVVSQLAGRPNSSNSSQKAFTGKVLEMSHETSGTSGHTATSSSHNVQDTAEKSEVKEEQPRRISKFKAARMAQQGLT</sequence>
<protein>
    <recommendedName>
        <fullName evidence="17">Protein phosphatase 1 regulatory subunit 19</fullName>
    </recommendedName>
    <alternativeName>
        <fullName evidence="16">RNA polymerase II subunit 5-mediating protein</fullName>
    </alternativeName>
</protein>
<name>A0AAV3XWX6_9GAST</name>
<dbReference type="Pfam" id="PF02996">
    <property type="entry name" value="Prefoldin"/>
    <property type="match status" value="1"/>
</dbReference>
<feature type="compositionally biased region" description="Polar residues" evidence="19">
    <location>
        <begin position="370"/>
        <end position="379"/>
    </location>
</feature>
<dbReference type="PANTHER" id="PTHR15111:SF0">
    <property type="entry name" value="UNCONVENTIONAL PREFOLDIN RPB5 INTERACTOR 1"/>
    <property type="match status" value="1"/>
</dbReference>
<keyword evidence="11" id="KW-0539">Nucleus</keyword>
<evidence type="ECO:0000256" key="15">
    <source>
        <dbReference type="ARBA" id="ARBA00064379"/>
    </source>
</evidence>
<feature type="coiled-coil region" evidence="18">
    <location>
        <begin position="20"/>
        <end position="47"/>
    </location>
</feature>
<evidence type="ECO:0000256" key="4">
    <source>
        <dbReference type="ARBA" id="ARBA00004496"/>
    </source>
</evidence>
<dbReference type="SUPFAM" id="SSF46579">
    <property type="entry name" value="Prefoldin"/>
    <property type="match status" value="1"/>
</dbReference>
<evidence type="ECO:0000256" key="19">
    <source>
        <dbReference type="SAM" id="MobiDB-lite"/>
    </source>
</evidence>
<keyword evidence="21" id="KW-1185">Reference proteome</keyword>
<dbReference type="Proteomes" id="UP000735302">
    <property type="component" value="Unassembled WGS sequence"/>
</dbReference>
<gene>
    <name evidence="20" type="ORF">PoB_000164000</name>
</gene>
<comment type="function">
    <text evidence="14">Plays a central role in maintaining S6K1 signaling and BAD phosphorylation under normal growth conditions thereby protecting cells from potential deleterious effects of sustained S6K1 signaling. The URI1-PPP1CC complex acts as a central component of a negative feedback mechanism that counteracts excessive S6K1 survival signaling to BAD in response to growth factors. Mediates inhibition of PPP1CC phosphatase activity in mitochondria. Coordinates the regulation of nutrient-sensitive gene expression availability in a mTOR-dependent manner. Seems to be a scaffolding protein able to assemble a prefoldin-like complex that contains PFDs and proteins with roles in transcription and ubiquitination.</text>
</comment>
<evidence type="ECO:0000256" key="11">
    <source>
        <dbReference type="ARBA" id="ARBA00023242"/>
    </source>
</evidence>
<evidence type="ECO:0000256" key="8">
    <source>
        <dbReference type="ARBA" id="ARBA00023015"/>
    </source>
</evidence>
<feature type="region of interest" description="Disordered" evidence="19">
    <location>
        <begin position="159"/>
        <end position="310"/>
    </location>
</feature>
<evidence type="ECO:0000256" key="7">
    <source>
        <dbReference type="ARBA" id="ARBA00022553"/>
    </source>
</evidence>
<comment type="subcellular location">
    <subcellularLocation>
        <location evidence="3">Cell projection</location>
        <location evidence="3">Dendrite</location>
    </subcellularLocation>
    <subcellularLocation>
        <location evidence="4">Cytoplasm</location>
    </subcellularLocation>
    <subcellularLocation>
        <location evidence="2">Mitochondrion</location>
    </subcellularLocation>
    <subcellularLocation>
        <location evidence="1">Nucleus</location>
    </subcellularLocation>
</comment>
<evidence type="ECO:0000256" key="14">
    <source>
        <dbReference type="ARBA" id="ARBA00053952"/>
    </source>
</evidence>
<proteinExistence type="inferred from homology"/>
<comment type="similarity">
    <text evidence="13">Belongs to the RNA polymerase II subunit 5-mediating protein family.</text>
</comment>
<dbReference type="InterPro" id="IPR004127">
    <property type="entry name" value="Prefoldin_subunit_alpha"/>
</dbReference>
<evidence type="ECO:0000256" key="9">
    <source>
        <dbReference type="ARBA" id="ARBA00023128"/>
    </source>
</evidence>
<dbReference type="FunFam" id="1.10.287.370:FF:000008">
    <property type="entry name" value="unconventional prefoldin RPB5 interactor 1"/>
    <property type="match status" value="1"/>
</dbReference>
<dbReference type="GO" id="GO:0030425">
    <property type="term" value="C:dendrite"/>
    <property type="evidence" value="ECO:0007669"/>
    <property type="project" value="UniProtKB-SubCell"/>
</dbReference>
<evidence type="ECO:0000256" key="10">
    <source>
        <dbReference type="ARBA" id="ARBA00023163"/>
    </source>
</evidence>
<evidence type="ECO:0000256" key="5">
    <source>
        <dbReference type="ARBA" id="ARBA00022490"/>
    </source>
</evidence>
<evidence type="ECO:0000256" key="13">
    <source>
        <dbReference type="ARBA" id="ARBA00038295"/>
    </source>
</evidence>
<dbReference type="GO" id="GO:0019212">
    <property type="term" value="F:phosphatase inhibitor activity"/>
    <property type="evidence" value="ECO:0007669"/>
    <property type="project" value="TreeGrafter"/>
</dbReference>
<dbReference type="Gene3D" id="1.10.287.370">
    <property type="match status" value="1"/>
</dbReference>
<reference evidence="20 21" key="1">
    <citation type="journal article" date="2021" name="Elife">
        <title>Chloroplast acquisition without the gene transfer in kleptoplastic sea slugs, Plakobranchus ocellatus.</title>
        <authorList>
            <person name="Maeda T."/>
            <person name="Takahashi S."/>
            <person name="Yoshida T."/>
            <person name="Shimamura S."/>
            <person name="Takaki Y."/>
            <person name="Nagai Y."/>
            <person name="Toyoda A."/>
            <person name="Suzuki Y."/>
            <person name="Arimoto A."/>
            <person name="Ishii H."/>
            <person name="Satoh N."/>
            <person name="Nishiyama T."/>
            <person name="Hasebe M."/>
            <person name="Maruyama T."/>
            <person name="Minagawa J."/>
            <person name="Obokata J."/>
            <person name="Shigenobu S."/>
        </authorList>
    </citation>
    <scope>NUCLEOTIDE SEQUENCE [LARGE SCALE GENOMIC DNA]</scope>
</reference>
<keyword evidence="10" id="KW-0804">Transcription</keyword>
<evidence type="ECO:0000313" key="21">
    <source>
        <dbReference type="Proteomes" id="UP000735302"/>
    </source>
</evidence>
<dbReference type="InterPro" id="IPR009053">
    <property type="entry name" value="Prefoldin"/>
</dbReference>
<evidence type="ECO:0000256" key="12">
    <source>
        <dbReference type="ARBA" id="ARBA00023273"/>
    </source>
</evidence>
<keyword evidence="6" id="KW-0678">Repressor</keyword>
<evidence type="ECO:0000256" key="18">
    <source>
        <dbReference type="SAM" id="Coils"/>
    </source>
</evidence>
<dbReference type="GO" id="GO:0005634">
    <property type="term" value="C:nucleus"/>
    <property type="evidence" value="ECO:0007669"/>
    <property type="project" value="UniProtKB-SubCell"/>
</dbReference>
<comment type="caution">
    <text evidence="20">The sequence shown here is derived from an EMBL/GenBank/DDBJ whole genome shotgun (WGS) entry which is preliminary data.</text>
</comment>
<organism evidence="20 21">
    <name type="scientific">Plakobranchus ocellatus</name>
    <dbReference type="NCBI Taxonomy" id="259542"/>
    <lineage>
        <taxon>Eukaryota</taxon>
        <taxon>Metazoa</taxon>
        <taxon>Spiralia</taxon>
        <taxon>Lophotrochozoa</taxon>
        <taxon>Mollusca</taxon>
        <taxon>Gastropoda</taxon>
        <taxon>Heterobranchia</taxon>
        <taxon>Euthyneura</taxon>
        <taxon>Panpulmonata</taxon>
        <taxon>Sacoglossa</taxon>
        <taxon>Placobranchoidea</taxon>
        <taxon>Plakobranchidae</taxon>
        <taxon>Plakobranchus</taxon>
    </lineage>
</organism>
<evidence type="ECO:0000313" key="20">
    <source>
        <dbReference type="EMBL" id="GFN75134.1"/>
    </source>
</evidence>
<evidence type="ECO:0000256" key="2">
    <source>
        <dbReference type="ARBA" id="ARBA00004173"/>
    </source>
</evidence>
<feature type="coiled-coil region" evidence="18">
    <location>
        <begin position="90"/>
        <end position="117"/>
    </location>
</feature>
<dbReference type="AlphaFoldDB" id="A0AAV3XWX6"/>
<keyword evidence="7" id="KW-0597">Phosphoprotein</keyword>